<dbReference type="EC" id="2.7.1.4" evidence="7"/>
<evidence type="ECO:0000313" key="7">
    <source>
        <dbReference type="EMBL" id="MCI0182240.1"/>
    </source>
</evidence>
<evidence type="ECO:0000256" key="2">
    <source>
        <dbReference type="ARBA" id="ARBA00022679"/>
    </source>
</evidence>
<dbReference type="InterPro" id="IPR050306">
    <property type="entry name" value="PfkB_Carbo_kinase"/>
</dbReference>
<dbReference type="RefSeq" id="WP_272879600.1">
    <property type="nucleotide sequence ID" value="NZ_JALBUF010000001.1"/>
</dbReference>
<feature type="domain" description="Carbohydrate kinase PfkB" evidence="6">
    <location>
        <begin position="4"/>
        <end position="174"/>
    </location>
</feature>
<evidence type="ECO:0000259" key="6">
    <source>
        <dbReference type="Pfam" id="PF00294"/>
    </source>
</evidence>
<dbReference type="EMBL" id="JALBUF010000001">
    <property type="protein sequence ID" value="MCI0182240.1"/>
    <property type="molecule type" value="Genomic_DNA"/>
</dbReference>
<dbReference type="PANTHER" id="PTHR43085:SF1">
    <property type="entry name" value="PSEUDOURIDINE KINASE-RELATED"/>
    <property type="match status" value="1"/>
</dbReference>
<dbReference type="InterPro" id="IPR002173">
    <property type="entry name" value="Carboh/pur_kinase_PfkB_CS"/>
</dbReference>
<dbReference type="SUPFAM" id="SSF53613">
    <property type="entry name" value="Ribokinase-like"/>
    <property type="match status" value="1"/>
</dbReference>
<reference evidence="7" key="1">
    <citation type="submission" date="2022-03" db="EMBL/GenBank/DDBJ databases">
        <title>Draft Genome Sequence of Firmicute Strain S0AB, a Heterotrophic Iron/Sulfur-Oxidizing Extreme Acidophile.</title>
        <authorList>
            <person name="Vergara E."/>
            <person name="Pakostova E."/>
            <person name="Johnson D.B."/>
            <person name="Holmes D.S."/>
        </authorList>
    </citation>
    <scope>NUCLEOTIDE SEQUENCE</scope>
    <source>
        <strain evidence="7">S0AB</strain>
    </source>
</reference>
<evidence type="ECO:0000256" key="3">
    <source>
        <dbReference type="ARBA" id="ARBA00022741"/>
    </source>
</evidence>
<dbReference type="InterPro" id="IPR029056">
    <property type="entry name" value="Ribokinase-like"/>
</dbReference>
<organism evidence="7 8">
    <name type="scientific">Sulfoacidibacillus ferrooxidans</name>
    <dbReference type="NCBI Taxonomy" id="2005001"/>
    <lineage>
        <taxon>Bacteria</taxon>
        <taxon>Bacillati</taxon>
        <taxon>Bacillota</taxon>
        <taxon>Bacilli</taxon>
        <taxon>Bacillales</taxon>
        <taxon>Alicyclobacillaceae</taxon>
        <taxon>Sulfoacidibacillus</taxon>
    </lineage>
</organism>
<dbReference type="PANTHER" id="PTHR43085">
    <property type="entry name" value="HEXOKINASE FAMILY MEMBER"/>
    <property type="match status" value="1"/>
</dbReference>
<dbReference type="Gene3D" id="3.40.1190.20">
    <property type="match status" value="1"/>
</dbReference>
<gene>
    <name evidence="7" type="primary">scrK</name>
    <name evidence="7" type="ORF">MM817_00497</name>
</gene>
<evidence type="ECO:0000256" key="5">
    <source>
        <dbReference type="ARBA" id="ARBA00022840"/>
    </source>
</evidence>
<dbReference type="GO" id="GO:0005524">
    <property type="term" value="F:ATP binding"/>
    <property type="evidence" value="ECO:0007669"/>
    <property type="project" value="UniProtKB-KW"/>
</dbReference>
<keyword evidence="5" id="KW-0067">ATP-binding</keyword>
<evidence type="ECO:0000313" key="8">
    <source>
        <dbReference type="Proteomes" id="UP001139263"/>
    </source>
</evidence>
<dbReference type="Proteomes" id="UP001139263">
    <property type="component" value="Unassembled WGS sequence"/>
</dbReference>
<comment type="caution">
    <text evidence="7">The sequence shown here is derived from an EMBL/GenBank/DDBJ whole genome shotgun (WGS) entry which is preliminary data.</text>
</comment>
<accession>A0A9X1V7K8</accession>
<name>A0A9X1V7K8_9BACL</name>
<sequence>MQSHRVLAIGEALIDLIATEETESVAQARTFSRQAGGAPANVAVAVAKLGGQSEYLGALGSDPFGDFLMDTLTAYGVHTEHVMRVVQATSLAFVGRSHGESQYYFVRSPGADTQLDVAHVASVPITAEMIVHVGSNSLAVGPLREAVQSLLKRAKTVEALISFDVNLRKAFWSDDVDHSPFVKPYFRLSMC</sequence>
<evidence type="ECO:0000256" key="1">
    <source>
        <dbReference type="ARBA" id="ARBA00010688"/>
    </source>
</evidence>
<comment type="similarity">
    <text evidence="1">Belongs to the carbohydrate kinase PfkB family.</text>
</comment>
<dbReference type="PROSITE" id="PS00583">
    <property type="entry name" value="PFKB_KINASES_1"/>
    <property type="match status" value="1"/>
</dbReference>
<dbReference type="Pfam" id="PF00294">
    <property type="entry name" value="PfkB"/>
    <property type="match status" value="1"/>
</dbReference>
<proteinExistence type="inferred from homology"/>
<keyword evidence="4" id="KW-0418">Kinase</keyword>
<dbReference type="GO" id="GO:0008865">
    <property type="term" value="F:fructokinase activity"/>
    <property type="evidence" value="ECO:0007669"/>
    <property type="project" value="UniProtKB-EC"/>
</dbReference>
<keyword evidence="2 7" id="KW-0808">Transferase</keyword>
<dbReference type="AlphaFoldDB" id="A0A9X1V7K8"/>
<dbReference type="InterPro" id="IPR011611">
    <property type="entry name" value="PfkB_dom"/>
</dbReference>
<keyword evidence="3" id="KW-0547">Nucleotide-binding</keyword>
<protein>
    <submittedName>
        <fullName evidence="7">Fructokinase</fullName>
        <ecNumber evidence="7">2.7.1.4</ecNumber>
    </submittedName>
</protein>
<keyword evidence="8" id="KW-1185">Reference proteome</keyword>
<evidence type="ECO:0000256" key="4">
    <source>
        <dbReference type="ARBA" id="ARBA00022777"/>
    </source>
</evidence>